<dbReference type="EMBL" id="BPLQ01013869">
    <property type="protein sequence ID" value="GIY75490.1"/>
    <property type="molecule type" value="Genomic_DNA"/>
</dbReference>
<keyword evidence="3" id="KW-1185">Reference proteome</keyword>
<keyword evidence="1" id="KW-1133">Transmembrane helix</keyword>
<feature type="transmembrane region" description="Helical" evidence="1">
    <location>
        <begin position="261"/>
        <end position="280"/>
    </location>
</feature>
<feature type="transmembrane region" description="Helical" evidence="1">
    <location>
        <begin position="186"/>
        <end position="209"/>
    </location>
</feature>
<protein>
    <recommendedName>
        <fullName evidence="4">Gustatory receptor</fullName>
    </recommendedName>
</protein>
<keyword evidence="1" id="KW-0812">Transmembrane</keyword>
<reference evidence="2 3" key="1">
    <citation type="submission" date="2021-06" db="EMBL/GenBank/DDBJ databases">
        <title>Caerostris darwini draft genome.</title>
        <authorList>
            <person name="Kono N."/>
            <person name="Arakawa K."/>
        </authorList>
    </citation>
    <scope>NUCLEOTIDE SEQUENCE [LARGE SCALE GENOMIC DNA]</scope>
</reference>
<keyword evidence="1" id="KW-0472">Membrane</keyword>
<evidence type="ECO:0000313" key="2">
    <source>
        <dbReference type="EMBL" id="GIY75490.1"/>
    </source>
</evidence>
<accession>A0AAV4VYD7</accession>
<sequence>MFLDMVLPFLPCVLWMMMYNRKASLKAFLTHLAKTMSADFFVLHSRHLQYSINSSLCLILIYPPLLLVMKNVQGIDARWTEIFRNLQEIVVPCIVTITYTSICYLLLNSIKSFKELFREKIDLFCPHTTKLLMKNYFDIVKGVEIFENIFSNVVFILVLHDFCIVTIIVMDLMYDDNWLATLMLEALTYLLLVFSTLGILTTCAANISLEMQSIKTMFLDKMFAHTYEDGLLSYEKQLHLLLKRDICYLTAGKMFYFDRGFLLKALATVFAEIVVIYQVGSLLKPKN</sequence>
<feature type="transmembrane region" description="Helical" evidence="1">
    <location>
        <begin position="149"/>
        <end position="174"/>
    </location>
</feature>
<organism evidence="2 3">
    <name type="scientific">Caerostris darwini</name>
    <dbReference type="NCBI Taxonomy" id="1538125"/>
    <lineage>
        <taxon>Eukaryota</taxon>
        <taxon>Metazoa</taxon>
        <taxon>Ecdysozoa</taxon>
        <taxon>Arthropoda</taxon>
        <taxon>Chelicerata</taxon>
        <taxon>Arachnida</taxon>
        <taxon>Araneae</taxon>
        <taxon>Araneomorphae</taxon>
        <taxon>Entelegynae</taxon>
        <taxon>Araneoidea</taxon>
        <taxon>Araneidae</taxon>
        <taxon>Caerostris</taxon>
    </lineage>
</organism>
<comment type="caution">
    <text evidence="2">The sequence shown here is derived from an EMBL/GenBank/DDBJ whole genome shotgun (WGS) entry which is preliminary data.</text>
</comment>
<name>A0AAV4VYD7_9ARAC</name>
<feature type="transmembrane region" description="Helical" evidence="1">
    <location>
        <begin position="89"/>
        <end position="107"/>
    </location>
</feature>
<evidence type="ECO:0008006" key="4">
    <source>
        <dbReference type="Google" id="ProtNLM"/>
    </source>
</evidence>
<evidence type="ECO:0000313" key="3">
    <source>
        <dbReference type="Proteomes" id="UP001054837"/>
    </source>
</evidence>
<dbReference type="Proteomes" id="UP001054837">
    <property type="component" value="Unassembled WGS sequence"/>
</dbReference>
<evidence type="ECO:0000256" key="1">
    <source>
        <dbReference type="SAM" id="Phobius"/>
    </source>
</evidence>
<dbReference type="AlphaFoldDB" id="A0AAV4VYD7"/>
<gene>
    <name evidence="2" type="primary">AVEN_44544_1</name>
    <name evidence="2" type="ORF">CDAR_21521</name>
</gene>
<proteinExistence type="predicted"/>